<gene>
    <name evidence="3" type="ORF">TCAL_17091</name>
</gene>
<proteinExistence type="predicted"/>
<feature type="transmembrane region" description="Helical" evidence="2">
    <location>
        <begin position="102"/>
        <end position="123"/>
    </location>
</feature>
<feature type="transmembrane region" description="Helical" evidence="2">
    <location>
        <begin position="336"/>
        <end position="361"/>
    </location>
</feature>
<evidence type="ECO:0000256" key="1">
    <source>
        <dbReference type="SAM" id="MobiDB-lite"/>
    </source>
</evidence>
<feature type="transmembrane region" description="Helical" evidence="2">
    <location>
        <begin position="447"/>
        <end position="469"/>
    </location>
</feature>
<dbReference type="EMBL" id="VCGU01000002">
    <property type="protein sequence ID" value="TRY80092.1"/>
    <property type="molecule type" value="Genomic_DNA"/>
</dbReference>
<feature type="transmembrane region" description="Helical" evidence="2">
    <location>
        <begin position="230"/>
        <end position="253"/>
    </location>
</feature>
<accession>A0A553PQY9</accession>
<dbReference type="OMA" id="FRWKEYG"/>
<reference evidence="3 4" key="1">
    <citation type="journal article" date="2018" name="Nat. Ecol. Evol.">
        <title>Genomic signatures of mitonuclear coevolution across populations of Tigriopus californicus.</title>
        <authorList>
            <person name="Barreto F.S."/>
            <person name="Watson E.T."/>
            <person name="Lima T.G."/>
            <person name="Willett C.S."/>
            <person name="Edmands S."/>
            <person name="Li W."/>
            <person name="Burton R.S."/>
        </authorList>
    </citation>
    <scope>NUCLEOTIDE SEQUENCE [LARGE SCALE GENOMIC DNA]</scope>
    <source>
        <strain evidence="3 4">San Diego</strain>
    </source>
</reference>
<sequence length="1090" mass="125203">MEDFPLRRRPGLHRSPSLKSLQEQDKFLNFTDLTEPQDHHDHHDDDLKKPDEGDTKARNPPILETKHQDTMEDVDEELEVAPDYDQWTPRPRMNAFVGFLRLSNYACSCLVIFGVAVSIFYPYSQDRPVDDELEFWQDFTYDGCQWIQMICLVIVAVLIAVDSVATFTFRWKEYGELTYTQTDATSIIFLLCPSRWIFRGVCSLMMSSAISLRAARVMQAEELSPHDYAWYYGSTLMALGSTLVGFIFSLFPWHCVPWLLDRFEYAHVEDKDDVWIRFNAQGRVHPPLKHPDVEDGSPASLNGIKFHETQNKTRVRRPSAPPLSFDEQMWKSTRDIVSGVCNVMIFATFGISLMSQIYAFFSALDKREGLEFWINISTWITNLLLILCAILYLFFYVGWRCHLSHHVPLLIKFLAPFCLSNAALAVFNVSAESELPRYYKVIMSYIWIYSIGIMVILVILEQSFIIGPYSKTMTSFRRIVRLNCYEEGVNKKLIRVFDTSGSLSALVALVLGITSLFIDQYDLNFEPEGAAKELARVANEFRDTTRTVTSVLDQLIKTLDRQFDCKEVFTVLGTGATLTLFASFFPGAGGVASLGSRSAYYGVRTANAFTNLARRLRKSKNIIWQVSKAVYVVQKFTLSNMKNLIKLNSYGTLVKLLPFLPPVVLGMYVLFSAFWPQRVLFFSAKQRRKTMAGMFYTWLLGLILLIVAITVNTYVVDEVVLLISDMIPIGAIHVERKLGWNLGMAASAFSLLSVVSFLISSFILKWQTHTNHENISNAELEWKEELEKREMVTIHTGIGEKYEKRTQIKYKKERLGPWNWMVPIMLCLISFGFGCLGNIYPKLRYEIEPKGKFGRLIDRLNDQMNFYQNDMHDVKNDTSMECLPYATFHAVLDEYGYKNPLMSPVHRFFNETEKLVKPLKDVLKGVRKQLLMNVQEELFGTTIKEFWQDANLELFSWIFLVPRLICLLILIFGLLTSSLYVCQMRIIQSLEPRKIVKAYGHVAMFSLIYVLGTEFAIYNLISTFGIPFYHITLRFGLGFIYDLVADFILISVYFGMSNQLFFAIPKRKVMVTYSVPGASDLGPNRPGQII</sequence>
<feature type="transmembrane region" description="Helical" evidence="2">
    <location>
        <begin position="818"/>
        <end position="840"/>
    </location>
</feature>
<feature type="transmembrane region" description="Helical" evidence="2">
    <location>
        <begin position="373"/>
        <end position="397"/>
    </location>
</feature>
<organism evidence="3 4">
    <name type="scientific">Tigriopus californicus</name>
    <name type="common">Marine copepod</name>
    <dbReference type="NCBI Taxonomy" id="6832"/>
    <lineage>
        <taxon>Eukaryota</taxon>
        <taxon>Metazoa</taxon>
        <taxon>Ecdysozoa</taxon>
        <taxon>Arthropoda</taxon>
        <taxon>Crustacea</taxon>
        <taxon>Multicrustacea</taxon>
        <taxon>Hexanauplia</taxon>
        <taxon>Copepoda</taxon>
        <taxon>Harpacticoida</taxon>
        <taxon>Harpacticidae</taxon>
        <taxon>Tigriopus</taxon>
    </lineage>
</organism>
<dbReference type="Proteomes" id="UP000318571">
    <property type="component" value="Chromosome 6"/>
</dbReference>
<feature type="transmembrane region" description="Helical" evidence="2">
    <location>
        <begin position="409"/>
        <end position="427"/>
    </location>
</feature>
<evidence type="ECO:0000256" key="2">
    <source>
        <dbReference type="SAM" id="Phobius"/>
    </source>
</evidence>
<feature type="transmembrane region" description="Helical" evidence="2">
    <location>
        <begin position="187"/>
        <end position="210"/>
    </location>
</feature>
<keyword evidence="2" id="KW-0472">Membrane</keyword>
<feature type="transmembrane region" description="Helical" evidence="2">
    <location>
        <begin position="1033"/>
        <end position="1056"/>
    </location>
</feature>
<feature type="transmembrane region" description="Helical" evidence="2">
    <location>
        <begin position="744"/>
        <end position="764"/>
    </location>
</feature>
<feature type="transmembrane region" description="Helical" evidence="2">
    <location>
        <begin position="656"/>
        <end position="675"/>
    </location>
</feature>
<keyword evidence="4" id="KW-1185">Reference proteome</keyword>
<feature type="region of interest" description="Disordered" evidence="1">
    <location>
        <begin position="1"/>
        <end position="63"/>
    </location>
</feature>
<name>A0A553PQY9_TIGCA</name>
<evidence type="ECO:0000313" key="3">
    <source>
        <dbReference type="EMBL" id="TRY80092.1"/>
    </source>
</evidence>
<keyword evidence="2" id="KW-1133">Transmembrane helix</keyword>
<protein>
    <submittedName>
        <fullName evidence="3">Uncharacterized protein</fullName>
    </submittedName>
</protein>
<evidence type="ECO:0000313" key="4">
    <source>
        <dbReference type="Proteomes" id="UP000318571"/>
    </source>
</evidence>
<feature type="transmembrane region" description="Helical" evidence="2">
    <location>
        <begin position="1002"/>
        <end position="1021"/>
    </location>
</feature>
<comment type="caution">
    <text evidence="3">The sequence shown here is derived from an EMBL/GenBank/DDBJ whole genome shotgun (WGS) entry which is preliminary data.</text>
</comment>
<dbReference type="OrthoDB" id="10533964at2759"/>
<keyword evidence="2" id="KW-0812">Transmembrane</keyword>
<feature type="transmembrane region" description="Helical" evidence="2">
    <location>
        <begin position="695"/>
        <end position="716"/>
    </location>
</feature>
<feature type="transmembrane region" description="Helical" evidence="2">
    <location>
        <begin position="146"/>
        <end position="167"/>
    </location>
</feature>
<feature type="transmembrane region" description="Helical" evidence="2">
    <location>
        <begin position="954"/>
        <end position="981"/>
    </location>
</feature>
<dbReference type="AlphaFoldDB" id="A0A553PQY9"/>
<feature type="compositionally biased region" description="Basic and acidic residues" evidence="1">
    <location>
        <begin position="36"/>
        <end position="57"/>
    </location>
</feature>